<protein>
    <submittedName>
        <fullName evidence="1">Uncharacterized protein</fullName>
    </submittedName>
</protein>
<dbReference type="AlphaFoldDB" id="A0A6C0HKW4"/>
<name>A0A6C0HKW4_9ZZZZ</name>
<proteinExistence type="predicted"/>
<evidence type="ECO:0000313" key="1">
    <source>
        <dbReference type="EMBL" id="QHT81010.1"/>
    </source>
</evidence>
<reference evidence="1" key="1">
    <citation type="journal article" date="2020" name="Nature">
        <title>Giant virus diversity and host interactions through global metagenomics.</title>
        <authorList>
            <person name="Schulz F."/>
            <person name="Roux S."/>
            <person name="Paez-Espino D."/>
            <person name="Jungbluth S."/>
            <person name="Walsh D.A."/>
            <person name="Denef V.J."/>
            <person name="McMahon K.D."/>
            <person name="Konstantinidis K.T."/>
            <person name="Eloe-Fadrosh E.A."/>
            <person name="Kyrpides N.C."/>
            <person name="Woyke T."/>
        </authorList>
    </citation>
    <scope>NUCLEOTIDE SEQUENCE</scope>
    <source>
        <strain evidence="1">GVMAG-M-3300023184-135</strain>
    </source>
</reference>
<sequence>MTQAGTQCKVRGKVVEGREGRLCGTHSKPQPAQCTIITRGVPCTHRLVAGSTVECSYHKNSRERRERWNLWQNTKARLRNNYIERLGDHPVRVNPFFETVLSTYLIQAVNHRIANPTQTDNEAVDAFPLPAIIDLVAIIEARAAENAARMAEWRARQNQHAHLPELGRMAHDSQNVHTKAVNDQSNKNMEILLAIPTEDIPKTQSTLFEIKDAWDKIYTVHKVDARVYEDMKKWWNQAYCTQQNDYLYRRLLRRLWFMIKTTKSEETRTELTKRLQQECAEAFGLCCGGHINRLCNVMVGFDERFVQEVKKGDTTVLQNRFAQIAQIEDDVEKYIQATRVIAEQGLTTEEAAPWLDSLA</sequence>
<dbReference type="EMBL" id="MN739976">
    <property type="protein sequence ID" value="QHT81010.1"/>
    <property type="molecule type" value="Genomic_DNA"/>
</dbReference>
<accession>A0A6C0HKW4</accession>
<organism evidence="1">
    <name type="scientific">viral metagenome</name>
    <dbReference type="NCBI Taxonomy" id="1070528"/>
    <lineage>
        <taxon>unclassified sequences</taxon>
        <taxon>metagenomes</taxon>
        <taxon>organismal metagenomes</taxon>
    </lineage>
</organism>